<feature type="region of interest" description="Disordered" evidence="1">
    <location>
        <begin position="459"/>
        <end position="539"/>
    </location>
</feature>
<dbReference type="PANTHER" id="PTHR15537:SF2">
    <property type="entry name" value="F-BOX ONLY PROTEIN 7"/>
    <property type="match status" value="1"/>
</dbReference>
<dbReference type="Pfam" id="PF12937">
    <property type="entry name" value="F-box-like"/>
    <property type="match status" value="1"/>
</dbReference>
<dbReference type="InterPro" id="IPR047118">
    <property type="entry name" value="Fbxo7"/>
</dbReference>
<dbReference type="GeneID" id="108675297"/>
<sequence length="539" mass="57278">MKLKVKYTSTKKFALNFEGSTVDELLAAVLAFITDTYGDDCGNIALSLNGRDPLPLGPNMTLAEAGVVPSDLLSVIHITSAAGATGAGGAGASAADAGAAGAAGASAAGASAGTSKSSSGDGGLPVAAAACSGDTSKPPEFSPSLLLDVKTDASGMAVAVPENLTHLLATCKPQSASQLINLLSHITMTECGFLPSTLGQSNAKPGPDPDMKKSTAIIPPVGWDAMVASMQYTHKSFVGFECTLVLVTMGDLKQILVSFPNQDIEISTKVSIFDFVEQGATFSENVPMKIEALRNVPKLAQKLRNDLLVPLQLAAHRILGLPSPFHLAGLPFEILLPILGLLDVNSVLRVSQTCRRLYDVCSDDALWHHLYRRDLGAPPANRTEMQQWKKLYKERYIQKKSYNIGWHDPMLIDYPPPHPRIYPTGPLNPGYPYNPEPIGPYPVVPDPAQPFNPYRDPDSPFYGGDIPNQPPNPLRPGVPYPTNDPFGPMRDPFNPFAPGQDPLNPFGDPGLGGLGPGLPGRPRQPPRRGPGSGPGFRYI</sequence>
<evidence type="ECO:0000313" key="3">
    <source>
        <dbReference type="Proteomes" id="UP000694843"/>
    </source>
</evidence>
<feature type="domain" description="F-box" evidence="2">
    <location>
        <begin position="324"/>
        <end position="370"/>
    </location>
</feature>
<dbReference type="GO" id="GO:1903599">
    <property type="term" value="P:positive regulation of autophagy of mitochondrion"/>
    <property type="evidence" value="ECO:0007669"/>
    <property type="project" value="TreeGrafter"/>
</dbReference>
<dbReference type="SUPFAM" id="SSF81383">
    <property type="entry name" value="F-box domain"/>
    <property type="match status" value="1"/>
</dbReference>
<feature type="compositionally biased region" description="Gly residues" evidence="1">
    <location>
        <begin position="509"/>
        <end position="518"/>
    </location>
</feature>
<dbReference type="OMA" id="RIRICEQ"/>
<protein>
    <submittedName>
        <fullName evidence="4">F-box only protein 7</fullName>
    </submittedName>
</protein>
<dbReference type="Gene3D" id="3.40.1000.30">
    <property type="match status" value="1"/>
</dbReference>
<name>A0A8B7NYG5_HYAAZ</name>
<dbReference type="GO" id="GO:0019901">
    <property type="term" value="F:protein kinase binding"/>
    <property type="evidence" value="ECO:0007669"/>
    <property type="project" value="InterPro"/>
</dbReference>
<evidence type="ECO:0000256" key="1">
    <source>
        <dbReference type="SAM" id="MobiDB-lite"/>
    </source>
</evidence>
<dbReference type="Proteomes" id="UP000694843">
    <property type="component" value="Unplaced"/>
</dbReference>
<dbReference type="KEGG" id="hazt:108675297"/>
<dbReference type="SMART" id="SM00256">
    <property type="entry name" value="FBOX"/>
    <property type="match status" value="1"/>
</dbReference>
<proteinExistence type="predicted"/>
<accession>A0A8B7NYG5</accession>
<dbReference type="PANTHER" id="PTHR15537">
    <property type="entry name" value="F-BOX ONLY PROTEIN 7"/>
    <property type="match status" value="1"/>
</dbReference>
<dbReference type="AlphaFoldDB" id="A0A8B7NYG5"/>
<dbReference type="InterPro" id="IPR001810">
    <property type="entry name" value="F-box_dom"/>
</dbReference>
<dbReference type="PROSITE" id="PS50181">
    <property type="entry name" value="FBOX"/>
    <property type="match status" value="1"/>
</dbReference>
<feature type="compositionally biased region" description="Gly residues" evidence="1">
    <location>
        <begin position="530"/>
        <end position="539"/>
    </location>
</feature>
<dbReference type="OrthoDB" id="101791at2759"/>
<keyword evidence="3" id="KW-1185">Reference proteome</keyword>
<evidence type="ECO:0000313" key="4">
    <source>
        <dbReference type="RefSeq" id="XP_018018787.1"/>
    </source>
</evidence>
<dbReference type="RefSeq" id="XP_018018787.1">
    <property type="nucleotide sequence ID" value="XM_018163298.2"/>
</dbReference>
<dbReference type="InterPro" id="IPR036047">
    <property type="entry name" value="F-box-like_dom_sf"/>
</dbReference>
<reference evidence="4" key="1">
    <citation type="submission" date="2025-08" db="UniProtKB">
        <authorList>
            <consortium name="RefSeq"/>
        </authorList>
    </citation>
    <scope>IDENTIFICATION</scope>
    <source>
        <tissue evidence="4">Whole organism</tissue>
    </source>
</reference>
<organism evidence="3 4">
    <name type="scientific">Hyalella azteca</name>
    <name type="common">Amphipod</name>
    <dbReference type="NCBI Taxonomy" id="294128"/>
    <lineage>
        <taxon>Eukaryota</taxon>
        <taxon>Metazoa</taxon>
        <taxon>Ecdysozoa</taxon>
        <taxon>Arthropoda</taxon>
        <taxon>Crustacea</taxon>
        <taxon>Multicrustacea</taxon>
        <taxon>Malacostraca</taxon>
        <taxon>Eumalacostraca</taxon>
        <taxon>Peracarida</taxon>
        <taxon>Amphipoda</taxon>
        <taxon>Senticaudata</taxon>
        <taxon>Talitrida</taxon>
        <taxon>Talitroidea</taxon>
        <taxon>Hyalellidae</taxon>
        <taxon>Hyalella</taxon>
    </lineage>
</organism>
<feature type="compositionally biased region" description="Pro residues" evidence="1">
    <location>
        <begin position="468"/>
        <end position="479"/>
    </location>
</feature>
<dbReference type="CDD" id="cd22087">
    <property type="entry name" value="F-box_FBXO7"/>
    <property type="match status" value="1"/>
</dbReference>
<gene>
    <name evidence="4" type="primary">LOC108675297</name>
</gene>
<evidence type="ECO:0000259" key="2">
    <source>
        <dbReference type="PROSITE" id="PS50181"/>
    </source>
</evidence>
<dbReference type="Gene3D" id="1.20.1280.50">
    <property type="match status" value="1"/>
</dbReference>